<feature type="transmembrane region" description="Helical" evidence="1">
    <location>
        <begin position="102"/>
        <end position="121"/>
    </location>
</feature>
<dbReference type="OrthoDB" id="2686513at2759"/>
<evidence type="ECO:0000313" key="2">
    <source>
        <dbReference type="EMBL" id="ETW76131.1"/>
    </source>
</evidence>
<organism evidence="2 3">
    <name type="scientific">Heterobasidion irregulare (strain TC 32-1)</name>
    <dbReference type="NCBI Taxonomy" id="747525"/>
    <lineage>
        <taxon>Eukaryota</taxon>
        <taxon>Fungi</taxon>
        <taxon>Dikarya</taxon>
        <taxon>Basidiomycota</taxon>
        <taxon>Agaricomycotina</taxon>
        <taxon>Agaricomycetes</taxon>
        <taxon>Russulales</taxon>
        <taxon>Bondarzewiaceae</taxon>
        <taxon>Heterobasidion</taxon>
        <taxon>Heterobasidion annosum species complex</taxon>
    </lineage>
</organism>
<dbReference type="InParanoid" id="W4JTA6"/>
<reference evidence="2 3" key="1">
    <citation type="journal article" date="2012" name="New Phytol.">
        <title>Insight into trade-off between wood decay and parasitism from the genome of a fungal forest pathogen.</title>
        <authorList>
            <person name="Olson A."/>
            <person name="Aerts A."/>
            <person name="Asiegbu F."/>
            <person name="Belbahri L."/>
            <person name="Bouzid O."/>
            <person name="Broberg A."/>
            <person name="Canback B."/>
            <person name="Coutinho P.M."/>
            <person name="Cullen D."/>
            <person name="Dalman K."/>
            <person name="Deflorio G."/>
            <person name="van Diepen L.T."/>
            <person name="Dunand C."/>
            <person name="Duplessis S."/>
            <person name="Durling M."/>
            <person name="Gonthier P."/>
            <person name="Grimwood J."/>
            <person name="Fossdal C.G."/>
            <person name="Hansson D."/>
            <person name="Henrissat B."/>
            <person name="Hietala A."/>
            <person name="Himmelstrand K."/>
            <person name="Hoffmeister D."/>
            <person name="Hogberg N."/>
            <person name="James T.Y."/>
            <person name="Karlsson M."/>
            <person name="Kohler A."/>
            <person name="Kues U."/>
            <person name="Lee Y.H."/>
            <person name="Lin Y.C."/>
            <person name="Lind M."/>
            <person name="Lindquist E."/>
            <person name="Lombard V."/>
            <person name="Lucas S."/>
            <person name="Lunden K."/>
            <person name="Morin E."/>
            <person name="Murat C."/>
            <person name="Park J."/>
            <person name="Raffaello T."/>
            <person name="Rouze P."/>
            <person name="Salamov A."/>
            <person name="Schmutz J."/>
            <person name="Solheim H."/>
            <person name="Stahlberg J."/>
            <person name="Velez H."/>
            <person name="de Vries R.P."/>
            <person name="Wiebenga A."/>
            <person name="Woodward S."/>
            <person name="Yakovlev I."/>
            <person name="Garbelotto M."/>
            <person name="Martin F."/>
            <person name="Grigoriev I.V."/>
            <person name="Stenlid J."/>
        </authorList>
    </citation>
    <scope>NUCLEOTIDE SEQUENCE [LARGE SCALE GENOMIC DNA]</scope>
    <source>
        <strain evidence="2 3">TC 32-1</strain>
    </source>
</reference>
<feature type="transmembrane region" description="Helical" evidence="1">
    <location>
        <begin position="24"/>
        <end position="45"/>
    </location>
</feature>
<dbReference type="EMBL" id="KI925465">
    <property type="protein sequence ID" value="ETW76131.1"/>
    <property type="molecule type" value="Genomic_DNA"/>
</dbReference>
<evidence type="ECO:0000313" key="3">
    <source>
        <dbReference type="Proteomes" id="UP000030671"/>
    </source>
</evidence>
<keyword evidence="3" id="KW-1185">Reference proteome</keyword>
<proteinExistence type="predicted"/>
<keyword evidence="1" id="KW-0472">Membrane</keyword>
<name>W4JTA6_HETIT</name>
<dbReference type="HOGENOM" id="CLU_1415328_0_0_1"/>
<evidence type="ECO:0000256" key="1">
    <source>
        <dbReference type="SAM" id="Phobius"/>
    </source>
</evidence>
<gene>
    <name evidence="2" type="ORF">HETIRDRAFT_330081</name>
</gene>
<feature type="transmembrane region" description="Helical" evidence="1">
    <location>
        <begin position="142"/>
        <end position="164"/>
    </location>
</feature>
<protein>
    <submittedName>
        <fullName evidence="2">Uncharacterized protein</fullName>
    </submittedName>
</protein>
<dbReference type="Proteomes" id="UP000030671">
    <property type="component" value="Unassembled WGS sequence"/>
</dbReference>
<dbReference type="RefSeq" id="XP_009552348.1">
    <property type="nucleotide sequence ID" value="XM_009554053.1"/>
</dbReference>
<keyword evidence="1" id="KW-1133">Transmembrane helix</keyword>
<accession>W4JTA6</accession>
<dbReference type="GeneID" id="20671545"/>
<dbReference type="AlphaFoldDB" id="W4JTA6"/>
<sequence length="192" mass="21474">MFTQFFTSILLIIRIYALYECNRYILAPLVILVATGTVMSCWSISLERSADILDGLDNNLYVPGSNSSPVADHDAMDRSHRRCLGSRQFSSNGCVFGCSDLAGSWSVFLALDTVVFGLTVLRAIKIGRARRALHKCTRRRCVMYYGVIFSMNLMNILILLLAPLSANQKICWFDSHNCDICRYDVSSHAPSS</sequence>
<dbReference type="KEGG" id="hir:HETIRDRAFT_330081"/>
<keyword evidence="1" id="KW-0812">Transmembrane</keyword>